<evidence type="ECO:0000256" key="3">
    <source>
        <dbReference type="ARBA" id="ARBA00023157"/>
    </source>
</evidence>
<comment type="caution">
    <text evidence="7">The sequence shown here is derived from an EMBL/GenBank/DDBJ whole genome shotgun (WGS) entry which is preliminary data.</text>
</comment>
<feature type="chain" id="PRO_5046621962" evidence="5">
    <location>
        <begin position="20"/>
        <end position="429"/>
    </location>
</feature>
<evidence type="ECO:0000313" key="7">
    <source>
        <dbReference type="EMBL" id="MBS0032047.1"/>
    </source>
</evidence>
<evidence type="ECO:0000256" key="2">
    <source>
        <dbReference type="ARBA" id="ARBA00022748"/>
    </source>
</evidence>
<evidence type="ECO:0000256" key="5">
    <source>
        <dbReference type="SAM" id="SignalP"/>
    </source>
</evidence>
<dbReference type="InterPro" id="IPR017801">
    <property type="entry name" value="DUF3738"/>
</dbReference>
<accession>A0ABS5JA16</accession>
<dbReference type="RefSeq" id="WP_211977207.1">
    <property type="nucleotide sequence ID" value="NZ_CBFHAM010000018.1"/>
</dbReference>
<feature type="signal peptide" evidence="5">
    <location>
        <begin position="1"/>
        <end position="19"/>
    </location>
</feature>
<dbReference type="CDD" id="cd02966">
    <property type="entry name" value="TlpA_like_family"/>
    <property type="match status" value="1"/>
</dbReference>
<evidence type="ECO:0000313" key="8">
    <source>
        <dbReference type="Proteomes" id="UP000676386"/>
    </source>
</evidence>
<protein>
    <submittedName>
        <fullName evidence="7">Redoxin domain-containing protein</fullName>
    </submittedName>
</protein>
<dbReference type="InterPro" id="IPR050553">
    <property type="entry name" value="Thioredoxin_ResA/DsbE_sf"/>
</dbReference>
<comment type="subcellular location">
    <subcellularLocation>
        <location evidence="1">Cell envelope</location>
    </subcellularLocation>
</comment>
<dbReference type="EMBL" id="JAGTXB010000027">
    <property type="protein sequence ID" value="MBS0032047.1"/>
    <property type="molecule type" value="Genomic_DNA"/>
</dbReference>
<keyword evidence="2" id="KW-0201">Cytochrome c-type biogenesis</keyword>
<dbReference type="Pfam" id="PF12543">
    <property type="entry name" value="DUF3738"/>
    <property type="match status" value="1"/>
</dbReference>
<proteinExistence type="predicted"/>
<evidence type="ECO:0000256" key="4">
    <source>
        <dbReference type="ARBA" id="ARBA00023284"/>
    </source>
</evidence>
<keyword evidence="4" id="KW-0676">Redox-active center</keyword>
<dbReference type="PROSITE" id="PS51352">
    <property type="entry name" value="THIOREDOXIN_2"/>
    <property type="match status" value="1"/>
</dbReference>
<dbReference type="Pfam" id="PF00578">
    <property type="entry name" value="AhpC-TSA"/>
    <property type="match status" value="1"/>
</dbReference>
<evidence type="ECO:0000259" key="6">
    <source>
        <dbReference type="PROSITE" id="PS51352"/>
    </source>
</evidence>
<reference evidence="7 8" key="1">
    <citation type="submission" date="2021-04" db="EMBL/GenBank/DDBJ databases">
        <title>Chitinophaga sp. nov., isolated from the rhizosphere soil.</title>
        <authorList>
            <person name="He S."/>
        </authorList>
    </citation>
    <scope>NUCLEOTIDE SEQUENCE [LARGE SCALE GENOMIC DNA]</scope>
    <source>
        <strain evidence="7 8">2R12</strain>
    </source>
</reference>
<dbReference type="InterPro" id="IPR000866">
    <property type="entry name" value="AhpC/TSA"/>
</dbReference>
<evidence type="ECO:0000256" key="1">
    <source>
        <dbReference type="ARBA" id="ARBA00004196"/>
    </source>
</evidence>
<dbReference type="InterPro" id="IPR013766">
    <property type="entry name" value="Thioredoxin_domain"/>
</dbReference>
<dbReference type="PANTHER" id="PTHR42852">
    <property type="entry name" value="THIOL:DISULFIDE INTERCHANGE PROTEIN DSBE"/>
    <property type="match status" value="1"/>
</dbReference>
<dbReference type="SUPFAM" id="SSF52833">
    <property type="entry name" value="Thioredoxin-like"/>
    <property type="match status" value="1"/>
</dbReference>
<keyword evidence="8" id="KW-1185">Reference proteome</keyword>
<keyword evidence="3" id="KW-1015">Disulfide bond</keyword>
<sequence>MKKTVLFVLTILSSLHAFPQDKAADLADLGPGDYFPDVVLDGIRDFSAEKVSLKDYRGKWVFLDFWSKNCGACISSFPHINALQKKFNGQVQYFLVGKEDPENEIRKKYDRFKKTLNLEIAHTFDSSLFKRLDISTCPYVIIIDPKGQVYDFTIGLTADNITTLLSGKQPLLTKAYREHESRPLQYDLDKDAVSDDSTLIFKSALNKWNPLIKGSRNLSIILENGKFQSIADNISNLYVLAYLGRHPIDYRDSAYGYVCDTPILEIADKKKFMASEPDDLYCYRLTLPYYKNTPADVMRAMQNDLKNYFGYDVAMEERTMPYWKLVATDEAKRKLKTKGEKPVYKATDTSLLVRNFPVRKIFRCFSTLPVPVIDETGINTNIDILIHYLPMNLEEIQKGLAAHGLHLLEGTKKIKVLVIRDPVYPGIEN</sequence>
<name>A0ABS5JA16_9BACT</name>
<feature type="domain" description="Thioredoxin" evidence="6">
    <location>
        <begin position="29"/>
        <end position="170"/>
    </location>
</feature>
<gene>
    <name evidence="7" type="ORF">KE626_32240</name>
</gene>
<dbReference type="Gene3D" id="3.40.30.10">
    <property type="entry name" value="Glutaredoxin"/>
    <property type="match status" value="1"/>
</dbReference>
<organism evidence="7 8">
    <name type="scientific">Chitinophaga hostae</name>
    <dbReference type="NCBI Taxonomy" id="2831022"/>
    <lineage>
        <taxon>Bacteria</taxon>
        <taxon>Pseudomonadati</taxon>
        <taxon>Bacteroidota</taxon>
        <taxon>Chitinophagia</taxon>
        <taxon>Chitinophagales</taxon>
        <taxon>Chitinophagaceae</taxon>
        <taxon>Chitinophaga</taxon>
    </lineage>
</organism>
<dbReference type="InterPro" id="IPR036249">
    <property type="entry name" value="Thioredoxin-like_sf"/>
</dbReference>
<keyword evidence="5" id="KW-0732">Signal</keyword>
<dbReference type="PANTHER" id="PTHR42852:SF6">
    <property type="entry name" value="THIOL:DISULFIDE INTERCHANGE PROTEIN DSBE"/>
    <property type="match status" value="1"/>
</dbReference>
<dbReference type="Proteomes" id="UP000676386">
    <property type="component" value="Unassembled WGS sequence"/>
</dbReference>